<dbReference type="EMBL" id="JAHRIQ010105436">
    <property type="protein sequence ID" value="MEQ2255454.1"/>
    <property type="molecule type" value="Genomic_DNA"/>
</dbReference>
<dbReference type="Gene3D" id="2.60.40.10">
    <property type="entry name" value="Immunoglobulins"/>
    <property type="match status" value="1"/>
</dbReference>
<feature type="transmembrane region" description="Helical" evidence="5">
    <location>
        <begin position="100"/>
        <end position="122"/>
    </location>
</feature>
<protein>
    <recommendedName>
        <fullName evidence="7">CD3 gamma/delta subunit Ig-like domain-containing protein</fullName>
    </recommendedName>
</protein>
<evidence type="ECO:0000256" key="6">
    <source>
        <dbReference type="SAM" id="SignalP"/>
    </source>
</evidence>
<evidence type="ECO:0000313" key="9">
    <source>
        <dbReference type="Proteomes" id="UP001482620"/>
    </source>
</evidence>
<sequence length="182" mass="20814">MAVQAVLIVLLMFATTVKTETGQATFFKKSVTLTCPEQGTWYKEDTKVQETRDLFTFPYESQVKYRCEYDNTKDDGSTTKMKYYFYVKGKACDNCFELDAVFFLVIIFVDIIGTVVVMMIIYRCSKKKSSEVPPPTIKQAHPRTGHWAPQDQSSHYELLNRNTQSTDTYSTVVNSGMVNRTG</sequence>
<accession>A0ABV0VDV6</accession>
<comment type="subcellular location">
    <subcellularLocation>
        <location evidence="1">Cell membrane</location>
        <topology evidence="1">Single-pass type I membrane protein</topology>
    </subcellularLocation>
</comment>
<dbReference type="PANTHER" id="PTHR10570">
    <property type="entry name" value="T-CELL SURFACE GLYCOPROTEIN CD3 GAMMA CHAIN / DELTA CHAIN"/>
    <property type="match status" value="1"/>
</dbReference>
<keyword evidence="5" id="KW-0472">Membrane</keyword>
<gene>
    <name evidence="8" type="ORF">ILYODFUR_014039</name>
</gene>
<keyword evidence="3 6" id="KW-0732">Signal</keyword>
<keyword evidence="9" id="KW-1185">Reference proteome</keyword>
<evidence type="ECO:0000256" key="5">
    <source>
        <dbReference type="SAM" id="Phobius"/>
    </source>
</evidence>
<evidence type="ECO:0000313" key="8">
    <source>
        <dbReference type="EMBL" id="MEQ2255454.1"/>
    </source>
</evidence>
<dbReference type="Proteomes" id="UP001482620">
    <property type="component" value="Unassembled WGS sequence"/>
</dbReference>
<keyword evidence="5" id="KW-1133">Transmembrane helix</keyword>
<evidence type="ECO:0000256" key="1">
    <source>
        <dbReference type="ARBA" id="ARBA00004251"/>
    </source>
</evidence>
<dbReference type="InterPro" id="IPR015484">
    <property type="entry name" value="CD3_esu/gsu/dsu"/>
</dbReference>
<evidence type="ECO:0000256" key="2">
    <source>
        <dbReference type="ARBA" id="ARBA00022475"/>
    </source>
</evidence>
<keyword evidence="5" id="KW-0812">Transmembrane</keyword>
<dbReference type="Pfam" id="PF16680">
    <property type="entry name" value="Ig_4"/>
    <property type="match status" value="1"/>
</dbReference>
<dbReference type="InterPro" id="IPR013783">
    <property type="entry name" value="Ig-like_fold"/>
</dbReference>
<dbReference type="InterPro" id="IPR032052">
    <property type="entry name" value="Ig_4"/>
</dbReference>
<feature type="signal peptide" evidence="6">
    <location>
        <begin position="1"/>
        <end position="19"/>
    </location>
</feature>
<feature type="domain" description="CD3 gamma/delta subunit Ig-like" evidence="7">
    <location>
        <begin position="29"/>
        <end position="98"/>
    </location>
</feature>
<evidence type="ECO:0000259" key="7">
    <source>
        <dbReference type="Pfam" id="PF16680"/>
    </source>
</evidence>
<reference evidence="8 9" key="1">
    <citation type="submission" date="2021-06" db="EMBL/GenBank/DDBJ databases">
        <authorList>
            <person name="Palmer J.M."/>
        </authorList>
    </citation>
    <scope>NUCLEOTIDE SEQUENCE [LARGE SCALE GENOMIC DNA]</scope>
    <source>
        <strain evidence="9">if_2019</strain>
        <tissue evidence="8">Muscle</tissue>
    </source>
</reference>
<feature type="region of interest" description="Disordered" evidence="4">
    <location>
        <begin position="129"/>
        <end position="148"/>
    </location>
</feature>
<dbReference type="PANTHER" id="PTHR10570:SF9">
    <property type="entry name" value="T-CELL SURFACE GLYCOPROTEIN CD3 EPSILON CHAIN"/>
    <property type="match status" value="1"/>
</dbReference>
<feature type="chain" id="PRO_5045573383" description="CD3 gamma/delta subunit Ig-like domain-containing protein" evidence="6">
    <location>
        <begin position="20"/>
        <end position="182"/>
    </location>
</feature>
<evidence type="ECO:0000256" key="4">
    <source>
        <dbReference type="SAM" id="MobiDB-lite"/>
    </source>
</evidence>
<keyword evidence="2" id="KW-1003">Cell membrane</keyword>
<name>A0ABV0VDV6_9TELE</name>
<evidence type="ECO:0000256" key="3">
    <source>
        <dbReference type="ARBA" id="ARBA00022729"/>
    </source>
</evidence>
<comment type="caution">
    <text evidence="8">The sequence shown here is derived from an EMBL/GenBank/DDBJ whole genome shotgun (WGS) entry which is preliminary data.</text>
</comment>
<proteinExistence type="predicted"/>
<organism evidence="8 9">
    <name type="scientific">Ilyodon furcidens</name>
    <name type="common">goldbreast splitfin</name>
    <dbReference type="NCBI Taxonomy" id="33524"/>
    <lineage>
        <taxon>Eukaryota</taxon>
        <taxon>Metazoa</taxon>
        <taxon>Chordata</taxon>
        <taxon>Craniata</taxon>
        <taxon>Vertebrata</taxon>
        <taxon>Euteleostomi</taxon>
        <taxon>Actinopterygii</taxon>
        <taxon>Neopterygii</taxon>
        <taxon>Teleostei</taxon>
        <taxon>Neoteleostei</taxon>
        <taxon>Acanthomorphata</taxon>
        <taxon>Ovalentaria</taxon>
        <taxon>Atherinomorphae</taxon>
        <taxon>Cyprinodontiformes</taxon>
        <taxon>Goodeidae</taxon>
        <taxon>Ilyodon</taxon>
    </lineage>
</organism>